<reference evidence="5 6" key="1">
    <citation type="submission" date="2018-06" db="EMBL/GenBank/DDBJ databases">
        <authorList>
            <consortium name="Pathogen Informatics"/>
            <person name="Doyle S."/>
        </authorList>
    </citation>
    <scope>NUCLEOTIDE SEQUENCE [LARGE SCALE GENOMIC DNA]</scope>
    <source>
        <strain evidence="3 6">NCTC10692</strain>
        <strain evidence="4 5">NCTC10860</strain>
    </source>
</reference>
<evidence type="ECO:0000313" key="1">
    <source>
        <dbReference type="EMBL" id="MDH0568722.1"/>
    </source>
</evidence>
<dbReference type="Proteomes" id="UP001161697">
    <property type="component" value="Unassembled WGS sequence"/>
</dbReference>
<dbReference type="EMBL" id="UGUV01000002">
    <property type="protein sequence ID" value="SUD51380.1"/>
    <property type="molecule type" value="Genomic_DNA"/>
</dbReference>
<evidence type="ECO:0000313" key="2">
    <source>
        <dbReference type="EMBL" id="MDH1339329.1"/>
    </source>
</evidence>
<organism evidence="3 6">
    <name type="scientific">Ectopseudomonas oleovorans</name>
    <name type="common">Pseudomonas oleovorans</name>
    <dbReference type="NCBI Taxonomy" id="301"/>
    <lineage>
        <taxon>Bacteria</taxon>
        <taxon>Pseudomonadati</taxon>
        <taxon>Pseudomonadota</taxon>
        <taxon>Gammaproteobacteria</taxon>
        <taxon>Pseudomonadales</taxon>
        <taxon>Pseudomonadaceae</taxon>
        <taxon>Ectopseudomonas</taxon>
    </lineage>
</organism>
<evidence type="ECO:0000313" key="5">
    <source>
        <dbReference type="Proteomes" id="UP000254084"/>
    </source>
</evidence>
<dbReference type="EMBL" id="JAOCJE010000001">
    <property type="protein sequence ID" value="MDH1339329.1"/>
    <property type="molecule type" value="Genomic_DNA"/>
</dbReference>
<gene>
    <name evidence="2" type="ORF">N5J11_08770</name>
    <name evidence="1" type="ORF">N7671_16195</name>
    <name evidence="3" type="ORF">NCTC10692_01829</name>
    <name evidence="4" type="ORF">NCTC10860_00409</name>
</gene>
<evidence type="ECO:0000313" key="6">
    <source>
        <dbReference type="Proteomes" id="UP000255303"/>
    </source>
</evidence>
<accession>A0A061CLP3</accession>
<name>A0A061CLP3_ECTOL</name>
<dbReference type="EMBL" id="JAOEET010000047">
    <property type="protein sequence ID" value="MDH0568722.1"/>
    <property type="molecule type" value="Genomic_DNA"/>
</dbReference>
<dbReference type="Proteomes" id="UP000255303">
    <property type="component" value="Unassembled WGS sequence"/>
</dbReference>
<reference evidence="1" key="2">
    <citation type="submission" date="2022-09" db="EMBL/GenBank/DDBJ databases">
        <title>Intensive care unit water sources are persistently colonized with multi-drug resistant bacteria and are the site of extensive horizontal gene transfer of antibiotic resistance genes.</title>
        <authorList>
            <person name="Diorio-Toth L."/>
        </authorList>
    </citation>
    <scope>NUCLEOTIDE SEQUENCE</scope>
    <source>
        <strain evidence="2">GD03704</strain>
        <strain evidence="1">GD04000</strain>
    </source>
</reference>
<dbReference type="Proteomes" id="UP001159292">
    <property type="component" value="Unassembled WGS sequence"/>
</dbReference>
<protein>
    <submittedName>
        <fullName evidence="3">Uncharacterized protein</fullName>
    </submittedName>
</protein>
<evidence type="ECO:0000313" key="3">
    <source>
        <dbReference type="EMBL" id="SUD51380.1"/>
    </source>
</evidence>
<proteinExistence type="predicted"/>
<dbReference type="EMBL" id="UGUW01000004">
    <property type="protein sequence ID" value="SUD58176.1"/>
    <property type="molecule type" value="Genomic_DNA"/>
</dbReference>
<dbReference type="AlphaFoldDB" id="A0A061CLP3"/>
<accession>A0A379JSE8</accession>
<dbReference type="GeneID" id="300418247"/>
<sequence>MQPSQPPSVKFLFRTLHPPRRFWPGLAGFYTGASQAPARQRS</sequence>
<evidence type="ECO:0000313" key="4">
    <source>
        <dbReference type="EMBL" id="SUD58176.1"/>
    </source>
</evidence>
<dbReference type="RefSeq" id="WP_255311661.1">
    <property type="nucleotide sequence ID" value="NZ_CAURUH010000221.1"/>
</dbReference>
<dbReference type="Proteomes" id="UP000254084">
    <property type="component" value="Unassembled WGS sequence"/>
</dbReference>